<dbReference type="CDD" id="cd03228">
    <property type="entry name" value="ABCC_MRP_Like"/>
    <property type="match status" value="1"/>
</dbReference>
<dbReference type="Proteomes" id="UP000773462">
    <property type="component" value="Unassembled WGS sequence"/>
</dbReference>
<dbReference type="PROSITE" id="PS00211">
    <property type="entry name" value="ABC_TRANSPORTER_1"/>
    <property type="match status" value="1"/>
</dbReference>
<feature type="transmembrane region" description="Helical" evidence="7">
    <location>
        <begin position="26"/>
        <end position="48"/>
    </location>
</feature>
<feature type="transmembrane region" description="Helical" evidence="7">
    <location>
        <begin position="159"/>
        <end position="184"/>
    </location>
</feature>
<dbReference type="InterPro" id="IPR027417">
    <property type="entry name" value="P-loop_NTPase"/>
</dbReference>
<evidence type="ECO:0000256" key="1">
    <source>
        <dbReference type="ARBA" id="ARBA00004651"/>
    </source>
</evidence>
<dbReference type="Gene3D" id="1.20.1560.10">
    <property type="entry name" value="ABC transporter type 1, transmembrane domain"/>
    <property type="match status" value="1"/>
</dbReference>
<keyword evidence="4 10" id="KW-0067">ATP-binding</keyword>
<protein>
    <submittedName>
        <fullName evidence="10">ATP-binding cassette subfamily B protein/ATP-binding cassette subfamily C protein</fullName>
    </submittedName>
</protein>
<gene>
    <name evidence="10" type="ORF">J2Z70_000196</name>
</gene>
<reference evidence="10 11" key="1">
    <citation type="submission" date="2021-03" db="EMBL/GenBank/DDBJ databases">
        <title>Genomic Encyclopedia of Type Strains, Phase IV (KMG-IV): sequencing the most valuable type-strain genomes for metagenomic binning, comparative biology and taxonomic classification.</title>
        <authorList>
            <person name="Goeker M."/>
        </authorList>
    </citation>
    <scope>NUCLEOTIDE SEQUENCE [LARGE SCALE GENOMIC DNA]</scope>
    <source>
        <strain evidence="10 11">DSM 101953</strain>
    </source>
</reference>
<proteinExistence type="predicted"/>
<evidence type="ECO:0000256" key="2">
    <source>
        <dbReference type="ARBA" id="ARBA00022692"/>
    </source>
</evidence>
<comment type="caution">
    <text evidence="10">The sequence shown here is derived from an EMBL/GenBank/DDBJ whole genome shotgun (WGS) entry which is preliminary data.</text>
</comment>
<dbReference type="SMART" id="SM00382">
    <property type="entry name" value="AAA"/>
    <property type="match status" value="1"/>
</dbReference>
<keyword evidence="3" id="KW-0547">Nucleotide-binding</keyword>
<evidence type="ECO:0000259" key="8">
    <source>
        <dbReference type="PROSITE" id="PS50893"/>
    </source>
</evidence>
<sequence length="595" mass="67461">MQSINKRFNLKGLHLLLSVVWKTSPFVFVTVLLVTLANTALQFIPVLMPKIIIDELMGQCRNSILARDIALFVAVSLGLNVFTMALQYYINTKNLEITKEFNLKIGSKLLTMDYEYTESPAALDKKEQAYQAISASGGITSLLNTLISTISSLLSIAGLIYILSTLNYLIIGIIVLIILINTLLQRKTRNIQYSFWHKLIPVNREYNYFYRTILDFNFGKDIRLYNIKDLLLQKSKQNMKKTVDNMMELTNKKSLYACVTEIAVLVQQGVIYGYMAYKVLNNSINIGSFTMYVSAVYKLSQNINLIIGYIINLSQSLLYLNAFVEFINLPNQKQRTGQPVKLTNPYQLKLVNVSFKYPAAEQYTLHNVSLTLNSGDRLSVVGMNGSGKTTLIKLITRLYDPTEGEILLNGVNIKNYDYTEYLDLFSVVFQDFRFLAASLKDNITVGQGCKERTHLLETLSKVNLHEKIEGFVNQEDTMLYKIFDEQGVDLSGGESQRLAIARALYKDAPIVILDEPTAALDPLSEYHLYSHFNDLTANKTAIYISHRLSSCKFCDTIAVFQRGQLIEKGSHEELMACSSGIYREMFNAQAKQYVI</sequence>
<dbReference type="GO" id="GO:0005524">
    <property type="term" value="F:ATP binding"/>
    <property type="evidence" value="ECO:0007669"/>
    <property type="project" value="UniProtKB-KW"/>
</dbReference>
<evidence type="ECO:0000256" key="4">
    <source>
        <dbReference type="ARBA" id="ARBA00022840"/>
    </source>
</evidence>
<evidence type="ECO:0000256" key="6">
    <source>
        <dbReference type="ARBA" id="ARBA00023136"/>
    </source>
</evidence>
<dbReference type="InterPro" id="IPR017871">
    <property type="entry name" value="ABC_transporter-like_CS"/>
</dbReference>
<dbReference type="InterPro" id="IPR003439">
    <property type="entry name" value="ABC_transporter-like_ATP-bd"/>
</dbReference>
<dbReference type="EMBL" id="JAGGLV010000001">
    <property type="protein sequence ID" value="MBP2110057.1"/>
    <property type="molecule type" value="Genomic_DNA"/>
</dbReference>
<feature type="transmembrane region" description="Helical" evidence="7">
    <location>
        <begin position="69"/>
        <end position="90"/>
    </location>
</feature>
<dbReference type="InterPro" id="IPR003593">
    <property type="entry name" value="AAA+_ATPase"/>
</dbReference>
<dbReference type="InterPro" id="IPR011527">
    <property type="entry name" value="ABC1_TM_dom"/>
</dbReference>
<keyword evidence="11" id="KW-1185">Reference proteome</keyword>
<accession>A0ABS4NJ41</accession>
<feature type="domain" description="ABC transmembrane type-1" evidence="9">
    <location>
        <begin position="29"/>
        <end position="315"/>
    </location>
</feature>
<feature type="transmembrane region" description="Helical" evidence="7">
    <location>
        <begin position="255"/>
        <end position="275"/>
    </location>
</feature>
<name>A0ABS4NJ41_9BACL</name>
<evidence type="ECO:0000256" key="5">
    <source>
        <dbReference type="ARBA" id="ARBA00022989"/>
    </source>
</evidence>
<dbReference type="PANTHER" id="PTHR43394:SF1">
    <property type="entry name" value="ATP-BINDING CASSETTE SUB-FAMILY B MEMBER 10, MITOCHONDRIAL"/>
    <property type="match status" value="1"/>
</dbReference>
<dbReference type="InterPro" id="IPR039421">
    <property type="entry name" value="Type_1_exporter"/>
</dbReference>
<dbReference type="InterPro" id="IPR036640">
    <property type="entry name" value="ABC1_TM_sf"/>
</dbReference>
<dbReference type="SUPFAM" id="SSF90123">
    <property type="entry name" value="ABC transporter transmembrane region"/>
    <property type="match status" value="1"/>
</dbReference>
<dbReference type="PROSITE" id="PS50893">
    <property type="entry name" value="ABC_TRANSPORTER_2"/>
    <property type="match status" value="1"/>
</dbReference>
<dbReference type="PROSITE" id="PS50929">
    <property type="entry name" value="ABC_TM1F"/>
    <property type="match status" value="1"/>
</dbReference>
<comment type="subcellular location">
    <subcellularLocation>
        <location evidence="1">Cell membrane</location>
        <topology evidence="1">Multi-pass membrane protein</topology>
    </subcellularLocation>
</comment>
<evidence type="ECO:0000313" key="11">
    <source>
        <dbReference type="Proteomes" id="UP000773462"/>
    </source>
</evidence>
<dbReference type="RefSeq" id="WP_209868516.1">
    <property type="nucleotide sequence ID" value="NZ_JAGGLV010000001.1"/>
</dbReference>
<evidence type="ECO:0000313" key="10">
    <source>
        <dbReference type="EMBL" id="MBP2110057.1"/>
    </source>
</evidence>
<feature type="domain" description="ABC transporter" evidence="8">
    <location>
        <begin position="348"/>
        <end position="587"/>
    </location>
</feature>
<organism evidence="10 11">
    <name type="scientific">Paenibacillus silagei</name>
    <dbReference type="NCBI Taxonomy" id="1670801"/>
    <lineage>
        <taxon>Bacteria</taxon>
        <taxon>Bacillati</taxon>
        <taxon>Bacillota</taxon>
        <taxon>Bacilli</taxon>
        <taxon>Bacillales</taxon>
        <taxon>Paenibacillaceae</taxon>
        <taxon>Paenibacillus</taxon>
    </lineage>
</organism>
<keyword evidence="5 7" id="KW-1133">Transmembrane helix</keyword>
<dbReference type="PANTHER" id="PTHR43394">
    <property type="entry name" value="ATP-DEPENDENT PERMEASE MDL1, MITOCHONDRIAL"/>
    <property type="match status" value="1"/>
</dbReference>
<dbReference type="SUPFAM" id="SSF52540">
    <property type="entry name" value="P-loop containing nucleoside triphosphate hydrolases"/>
    <property type="match status" value="1"/>
</dbReference>
<evidence type="ECO:0000256" key="7">
    <source>
        <dbReference type="SAM" id="Phobius"/>
    </source>
</evidence>
<dbReference type="Gene3D" id="3.40.50.300">
    <property type="entry name" value="P-loop containing nucleotide triphosphate hydrolases"/>
    <property type="match status" value="1"/>
</dbReference>
<evidence type="ECO:0000256" key="3">
    <source>
        <dbReference type="ARBA" id="ARBA00022741"/>
    </source>
</evidence>
<evidence type="ECO:0000259" key="9">
    <source>
        <dbReference type="PROSITE" id="PS50929"/>
    </source>
</evidence>
<keyword evidence="2 7" id="KW-0812">Transmembrane</keyword>
<keyword evidence="6 7" id="KW-0472">Membrane</keyword>
<dbReference type="Pfam" id="PF00005">
    <property type="entry name" value="ABC_tran"/>
    <property type="match status" value="1"/>
</dbReference>